<keyword evidence="13" id="KW-1185">Reference proteome</keyword>
<keyword evidence="7 9" id="KW-0378">Hydrolase</keyword>
<dbReference type="PANTHER" id="PTHR12147:SF17">
    <property type="entry name" value="AMINOPEPTIDASE Y"/>
    <property type="match status" value="1"/>
</dbReference>
<dbReference type="AlphaFoldDB" id="A0A0F8A1R2"/>
<dbReference type="GO" id="GO:0046872">
    <property type="term" value="F:metal ion binding"/>
    <property type="evidence" value="ECO:0007669"/>
    <property type="project" value="UniProtKB-KW"/>
</dbReference>
<evidence type="ECO:0000259" key="11">
    <source>
        <dbReference type="Pfam" id="PF04389"/>
    </source>
</evidence>
<dbReference type="InterPro" id="IPR007484">
    <property type="entry name" value="Peptidase_M28"/>
</dbReference>
<dbReference type="Gene3D" id="3.50.30.30">
    <property type="match status" value="1"/>
</dbReference>
<sequence>MSRRSLALAVVAASAQISALQIPLQPIADLQQPLASSGSLQPIDSESLQDRIKVENLQRRAESLYEIAKLSEDDWGHPTRVIGSPGHRGTLEYIRNTLADLNGYYAVSDQAFSAVTGNVVESRLVIGHVVPNSTTAFGLTPPTRHKEPVYGDLILARGTGCDKDDFSHKTRGNIAIVRRGECPFGVKSANAGAAGAKALVIVSDDDGELHGTLGTPVKSQVATFGLSKSDGEGFIEQLKDGDKLDAIAYMNANIDNIKTTNIIAQTAHGDPDNCVLAGGHSDSVAEGPGINDDGSGSLSILEVAVQLSKYRVNNCVRFAWWAAEEEGLLGSDHYAAHLSPEENRKIRVSFDYDMMASPNFAYQIYNSTNDENPEGSEQIRDLYTSFYTERGLNYTLIPFDGRSDYVGFIRHGIPAGGIATGAEGVKTEEEEAMFGGKAGEWYDQCYHQGCDGLNNLNPTAWEVNTKLIAHSIATYAHSFDGFPERNDDERVSVALAKTKYRGPKLVI</sequence>
<feature type="signal peptide" evidence="9">
    <location>
        <begin position="1"/>
        <end position="19"/>
    </location>
</feature>
<dbReference type="InterPro" id="IPR003137">
    <property type="entry name" value="PA_domain"/>
</dbReference>
<dbReference type="Proteomes" id="UP000054481">
    <property type="component" value="Unassembled WGS sequence"/>
</dbReference>
<evidence type="ECO:0000256" key="2">
    <source>
        <dbReference type="ARBA" id="ARBA00005957"/>
    </source>
</evidence>
<feature type="chain" id="PRO_5005117408" description="Peptide hydrolase" evidence="9">
    <location>
        <begin position="20"/>
        <end position="507"/>
    </location>
</feature>
<dbReference type="OrthoDB" id="10013407at2759"/>
<accession>A0A0F8A1R2</accession>
<keyword evidence="3" id="KW-0031">Aminopeptidase</keyword>
<dbReference type="InterPro" id="IPR041756">
    <property type="entry name" value="M28_SGAP-like"/>
</dbReference>
<evidence type="ECO:0000313" key="13">
    <source>
        <dbReference type="Proteomes" id="UP000054481"/>
    </source>
</evidence>
<dbReference type="SUPFAM" id="SSF52025">
    <property type="entry name" value="PA domain"/>
    <property type="match status" value="1"/>
</dbReference>
<dbReference type="Pfam" id="PF02225">
    <property type="entry name" value="PA"/>
    <property type="match status" value="1"/>
</dbReference>
<dbReference type="Gene3D" id="3.40.630.10">
    <property type="entry name" value="Zn peptidases"/>
    <property type="match status" value="1"/>
</dbReference>
<dbReference type="PANTHER" id="PTHR12147">
    <property type="entry name" value="METALLOPEPTIDASE M28 FAMILY MEMBER"/>
    <property type="match status" value="1"/>
</dbReference>
<dbReference type="FunFam" id="3.40.630.10:FF:000093">
    <property type="entry name" value="Peptide hydrolase"/>
    <property type="match status" value="1"/>
</dbReference>
<evidence type="ECO:0000313" key="12">
    <source>
        <dbReference type="EMBL" id="KJZ76432.1"/>
    </source>
</evidence>
<dbReference type="GO" id="GO:0008235">
    <property type="term" value="F:metalloexopeptidase activity"/>
    <property type="evidence" value="ECO:0007669"/>
    <property type="project" value="InterPro"/>
</dbReference>
<keyword evidence="6 9" id="KW-0732">Signal</keyword>
<evidence type="ECO:0000256" key="4">
    <source>
        <dbReference type="ARBA" id="ARBA00022670"/>
    </source>
</evidence>
<feature type="domain" description="Peptidase M28" evidence="11">
    <location>
        <begin position="261"/>
        <end position="470"/>
    </location>
</feature>
<evidence type="ECO:0000256" key="9">
    <source>
        <dbReference type="RuleBase" id="RU361240"/>
    </source>
</evidence>
<dbReference type="CDD" id="cd03876">
    <property type="entry name" value="M28_SGAP_like"/>
    <property type="match status" value="1"/>
</dbReference>
<evidence type="ECO:0000256" key="1">
    <source>
        <dbReference type="ARBA" id="ARBA00001947"/>
    </source>
</evidence>
<keyword evidence="5 9" id="KW-0479">Metal-binding</keyword>
<feature type="domain" description="PA" evidence="10">
    <location>
        <begin position="150"/>
        <end position="232"/>
    </location>
</feature>
<evidence type="ECO:0000256" key="6">
    <source>
        <dbReference type="ARBA" id="ARBA00022729"/>
    </source>
</evidence>
<reference evidence="12 13" key="1">
    <citation type="journal article" date="2014" name="Genome Biol. Evol.">
        <title>Comparative genomics and transcriptomics analyses reveal divergent lifestyle features of nematode endoparasitic fungus Hirsutella minnesotensis.</title>
        <authorList>
            <person name="Lai Y."/>
            <person name="Liu K."/>
            <person name="Zhang X."/>
            <person name="Zhang X."/>
            <person name="Li K."/>
            <person name="Wang N."/>
            <person name="Shu C."/>
            <person name="Wu Y."/>
            <person name="Wang C."/>
            <person name="Bushley K.E."/>
            <person name="Xiang M."/>
            <person name="Liu X."/>
        </authorList>
    </citation>
    <scope>NUCLEOTIDE SEQUENCE [LARGE SCALE GENOMIC DNA]</scope>
    <source>
        <strain evidence="12 13">3608</strain>
    </source>
</reference>
<dbReference type="GO" id="GO:0004177">
    <property type="term" value="F:aminopeptidase activity"/>
    <property type="evidence" value="ECO:0007669"/>
    <property type="project" value="UniProtKB-KW"/>
</dbReference>
<dbReference type="SUPFAM" id="SSF53187">
    <property type="entry name" value="Zn-dependent exopeptidases"/>
    <property type="match status" value="1"/>
</dbReference>
<organism evidence="12 13">
    <name type="scientific">Hirsutella minnesotensis 3608</name>
    <dbReference type="NCBI Taxonomy" id="1043627"/>
    <lineage>
        <taxon>Eukaryota</taxon>
        <taxon>Fungi</taxon>
        <taxon>Dikarya</taxon>
        <taxon>Ascomycota</taxon>
        <taxon>Pezizomycotina</taxon>
        <taxon>Sordariomycetes</taxon>
        <taxon>Hypocreomycetidae</taxon>
        <taxon>Hypocreales</taxon>
        <taxon>Ophiocordycipitaceae</taxon>
        <taxon>Hirsutella</taxon>
    </lineage>
</organism>
<evidence type="ECO:0000256" key="3">
    <source>
        <dbReference type="ARBA" id="ARBA00022438"/>
    </source>
</evidence>
<dbReference type="InterPro" id="IPR045175">
    <property type="entry name" value="M28_fam"/>
</dbReference>
<comment type="cofactor">
    <cofactor evidence="1">
        <name>Zn(2+)</name>
        <dbReference type="ChEBI" id="CHEBI:29105"/>
    </cofactor>
</comment>
<evidence type="ECO:0000256" key="5">
    <source>
        <dbReference type="ARBA" id="ARBA00022723"/>
    </source>
</evidence>
<proteinExistence type="inferred from homology"/>
<keyword evidence="4 9" id="KW-0645">Protease</keyword>
<dbReference type="EC" id="3.4.-.-" evidence="9"/>
<evidence type="ECO:0000259" key="10">
    <source>
        <dbReference type="Pfam" id="PF02225"/>
    </source>
</evidence>
<protein>
    <recommendedName>
        <fullName evidence="9">Peptide hydrolase</fullName>
        <ecNumber evidence="9">3.4.-.-</ecNumber>
    </recommendedName>
</protein>
<keyword evidence="8 9" id="KW-0862">Zinc</keyword>
<dbReference type="InterPro" id="IPR046450">
    <property type="entry name" value="PA_dom_sf"/>
</dbReference>
<evidence type="ECO:0000256" key="7">
    <source>
        <dbReference type="ARBA" id="ARBA00022801"/>
    </source>
</evidence>
<dbReference type="EMBL" id="KQ030511">
    <property type="protein sequence ID" value="KJZ76432.1"/>
    <property type="molecule type" value="Genomic_DNA"/>
</dbReference>
<evidence type="ECO:0000256" key="8">
    <source>
        <dbReference type="ARBA" id="ARBA00022833"/>
    </source>
</evidence>
<dbReference type="Pfam" id="PF04389">
    <property type="entry name" value="Peptidase_M28"/>
    <property type="match status" value="1"/>
</dbReference>
<gene>
    <name evidence="12" type="ORF">HIM_04161</name>
</gene>
<dbReference type="GO" id="GO:0006508">
    <property type="term" value="P:proteolysis"/>
    <property type="evidence" value="ECO:0007669"/>
    <property type="project" value="UniProtKB-KW"/>
</dbReference>
<name>A0A0F8A1R2_9HYPO</name>
<comment type="similarity">
    <text evidence="2">Belongs to the peptidase M28 family. M28A subfamily.</text>
</comment>